<dbReference type="AlphaFoldDB" id="A0A9P0L9M1"/>
<dbReference type="Pfam" id="PF13843">
    <property type="entry name" value="DDE_Tnp_1_7"/>
    <property type="match status" value="1"/>
</dbReference>
<organism evidence="2 3">
    <name type="scientific">Acanthoscelides obtectus</name>
    <name type="common">Bean weevil</name>
    <name type="synonym">Bruchus obtectus</name>
    <dbReference type="NCBI Taxonomy" id="200917"/>
    <lineage>
        <taxon>Eukaryota</taxon>
        <taxon>Metazoa</taxon>
        <taxon>Ecdysozoa</taxon>
        <taxon>Arthropoda</taxon>
        <taxon>Hexapoda</taxon>
        <taxon>Insecta</taxon>
        <taxon>Pterygota</taxon>
        <taxon>Neoptera</taxon>
        <taxon>Endopterygota</taxon>
        <taxon>Coleoptera</taxon>
        <taxon>Polyphaga</taxon>
        <taxon>Cucujiformia</taxon>
        <taxon>Chrysomeloidea</taxon>
        <taxon>Chrysomelidae</taxon>
        <taxon>Bruchinae</taxon>
        <taxon>Bruchini</taxon>
        <taxon>Acanthoscelides</taxon>
    </lineage>
</organism>
<dbReference type="OrthoDB" id="6720297at2759"/>
<dbReference type="PANTHER" id="PTHR46599">
    <property type="entry name" value="PIGGYBAC TRANSPOSABLE ELEMENT-DERIVED PROTEIN 4"/>
    <property type="match status" value="1"/>
</dbReference>
<dbReference type="PANTHER" id="PTHR46599:SF3">
    <property type="entry name" value="PIGGYBAC TRANSPOSABLE ELEMENT-DERIVED PROTEIN 4"/>
    <property type="match status" value="1"/>
</dbReference>
<accession>A0A9P0L9M1</accession>
<protein>
    <recommendedName>
        <fullName evidence="1">PiggyBac transposable element-derived protein domain-containing protein</fullName>
    </recommendedName>
</protein>
<keyword evidence="3" id="KW-1185">Reference proteome</keyword>
<reference evidence="2" key="1">
    <citation type="submission" date="2022-03" db="EMBL/GenBank/DDBJ databases">
        <authorList>
            <person name="Sayadi A."/>
        </authorList>
    </citation>
    <scope>NUCLEOTIDE SEQUENCE</scope>
</reference>
<gene>
    <name evidence="2" type="ORF">ACAOBT_LOCUS20912</name>
</gene>
<feature type="domain" description="PiggyBac transposable element-derived protein" evidence="1">
    <location>
        <begin position="5"/>
        <end position="112"/>
    </location>
</feature>
<evidence type="ECO:0000259" key="1">
    <source>
        <dbReference type="Pfam" id="PF13843"/>
    </source>
</evidence>
<evidence type="ECO:0000313" key="2">
    <source>
        <dbReference type="EMBL" id="CAH1992523.1"/>
    </source>
</evidence>
<dbReference type="Proteomes" id="UP001152888">
    <property type="component" value="Unassembled WGS sequence"/>
</dbReference>
<proteinExistence type="predicted"/>
<dbReference type="InterPro" id="IPR029526">
    <property type="entry name" value="PGBD"/>
</dbReference>
<comment type="caution">
    <text evidence="2">The sequence shown here is derived from an EMBL/GenBank/DDBJ whole genome shotgun (WGS) entry which is preliminary data.</text>
</comment>
<sequence length="112" mass="12683">MNDIEFAAVGTCMRNCKDVPKSEGKLARGEHQIRISNQGTLAIRWQDTKDFVLLSNCHKATITKVKRKMKDGSSSEVPCPEAIEFYNKYMGGVDHADQMVSLYDINRKSAKW</sequence>
<name>A0A9P0L9M1_ACAOB</name>
<dbReference type="EMBL" id="CAKOFQ010007146">
    <property type="protein sequence ID" value="CAH1992523.1"/>
    <property type="molecule type" value="Genomic_DNA"/>
</dbReference>
<evidence type="ECO:0000313" key="3">
    <source>
        <dbReference type="Proteomes" id="UP001152888"/>
    </source>
</evidence>